<feature type="region of interest" description="Disordered" evidence="1">
    <location>
        <begin position="74"/>
        <end position="209"/>
    </location>
</feature>
<evidence type="ECO:0000313" key="2">
    <source>
        <dbReference type="EMBL" id="CEI39164.1"/>
    </source>
</evidence>
<feature type="compositionally biased region" description="Basic and acidic residues" evidence="1">
    <location>
        <begin position="103"/>
        <end position="119"/>
    </location>
</feature>
<sequence length="911" mass="101210">MALKSPGHRSVNQSSLQSTHRTHESTSNPPRQRSPSQPRLPFQSLNETSVLLRPPGPLESMLKTTTETGDLGIYSINLPSLGTRHHQPRSRDSHGDKKRQSRSRQDGPKYGATRDDRKLLPSYRDPTSEILSLYGGSRTPCSRSYSPTSEDQRSHSLTTCSSRRVPSYKSSGIFSSQQSNSGLQRPRSPFPYPARLKRPGIRPSSPAVADNGLVGYREMVEIDRSAHRTTSGSYMTRGCLRYRQYPPLSLRPECSRSTSSLPIRTSSAHYYESVLDSSEGLIQVYPKSPYSQFVAGDQSIRSASPTSVVEMYQCRSPDGSTQPIRSPYSVYYDYTEERDEEFPDKLSNESPVCSPGGNFKNISPGNAVQDASGEIDTPGRKSNGIKSALSISSIHRRLIGELNYGTNNQNISIPTKRSYLSFTPPVQTQPQNQMGSRDIVTSTPAERVSAVQSSDSSDDDWVWDKPEGDAAIKDSPIVRGVSCLPSKATGPCLHERRPQTNENDAVIKLPSCQEHHCLNANTTIGDEGHTNKQVTDEKNVQESNAHATILSPNPISPTHQLRLSNNITQLMKPLPPLPHEKQCNSQNPCAASYEYTKDHTRISFAGSPIDTSIAVRPGSGTGKTSLEPVFGGKDLRTPSHQWIQSQPQMNQSRFKVRVKSSQSTGLHSKWIADSPKVPGRSSSSPVKPRLRLKVSRNRVSSKLMSPRDTHVHNEGLRQHKSFLELGNVPRREASSDGSSFGEALEEQLVQINSDKRLSNIDEGTARGRSPQISDQFDISYPSPAEEIIVAELVPRSNRESSPDPPDRQQQNFVNRPSLRPLRYKTPGLQSNRATKVEGMQLWAPSNIHEINLATLGCDIVSDSDKSTLAPSQITVMLSQRLRNKTLRVKRWVLELKRTVQILMRRAHNRRQ</sequence>
<feature type="region of interest" description="Disordered" evidence="1">
    <location>
        <begin position="657"/>
        <end position="740"/>
    </location>
</feature>
<dbReference type="AlphaFoldDB" id="A0A2L2SNL5"/>
<feature type="region of interest" description="Disordered" evidence="1">
    <location>
        <begin position="1"/>
        <end position="59"/>
    </location>
</feature>
<feature type="compositionally biased region" description="Polar residues" evidence="1">
    <location>
        <begin position="10"/>
        <end position="19"/>
    </location>
</feature>
<feature type="region of interest" description="Disordered" evidence="1">
    <location>
        <begin position="339"/>
        <end position="362"/>
    </location>
</feature>
<accession>A0A2L2SNL5</accession>
<feature type="compositionally biased region" description="Low complexity" evidence="1">
    <location>
        <begin position="25"/>
        <end position="44"/>
    </location>
</feature>
<dbReference type="STRING" id="56646.A0A2L2SNL5"/>
<feature type="compositionally biased region" description="Polar residues" evidence="1">
    <location>
        <begin position="139"/>
        <end position="164"/>
    </location>
</feature>
<feature type="compositionally biased region" description="Low complexity" evidence="1">
    <location>
        <begin position="167"/>
        <end position="181"/>
    </location>
</feature>
<feature type="compositionally biased region" description="Basic and acidic residues" evidence="1">
    <location>
        <begin position="705"/>
        <end position="717"/>
    </location>
</feature>
<evidence type="ECO:0000256" key="1">
    <source>
        <dbReference type="SAM" id="MobiDB-lite"/>
    </source>
</evidence>
<feature type="region of interest" description="Disordered" evidence="1">
    <location>
        <begin position="795"/>
        <end position="821"/>
    </location>
</feature>
<keyword evidence="3" id="KW-1185">Reference proteome</keyword>
<protein>
    <submittedName>
        <fullName evidence="2">Uncharacterized protein</fullName>
    </submittedName>
</protein>
<evidence type="ECO:0000313" key="3">
    <source>
        <dbReference type="Proteomes" id="UP000245910"/>
    </source>
</evidence>
<dbReference type="Proteomes" id="UP000245910">
    <property type="component" value="Chromosome IIII"/>
</dbReference>
<dbReference type="EMBL" id="LN649232">
    <property type="protein sequence ID" value="CEI39164.1"/>
    <property type="molecule type" value="Genomic_DNA"/>
</dbReference>
<name>A0A2L2SNL5_9HYPO</name>
<organism evidence="2 3">
    <name type="scientific">Fusarium venenatum</name>
    <dbReference type="NCBI Taxonomy" id="56646"/>
    <lineage>
        <taxon>Eukaryota</taxon>
        <taxon>Fungi</taxon>
        <taxon>Dikarya</taxon>
        <taxon>Ascomycota</taxon>
        <taxon>Pezizomycotina</taxon>
        <taxon>Sordariomycetes</taxon>
        <taxon>Hypocreomycetidae</taxon>
        <taxon>Hypocreales</taxon>
        <taxon>Nectriaceae</taxon>
        <taxon>Fusarium</taxon>
    </lineage>
</organism>
<feature type="compositionally biased region" description="Polar residues" evidence="1">
    <location>
        <begin position="657"/>
        <end position="666"/>
    </location>
</feature>
<feature type="compositionally biased region" description="Basic and acidic residues" evidence="1">
    <location>
        <begin position="796"/>
        <end position="806"/>
    </location>
</feature>
<proteinExistence type="predicted"/>
<reference evidence="3" key="1">
    <citation type="submission" date="2014-10" db="EMBL/GenBank/DDBJ databases">
        <authorList>
            <person name="King R."/>
        </authorList>
    </citation>
    <scope>NUCLEOTIDE SEQUENCE [LARGE SCALE GENOMIC DNA]</scope>
    <source>
        <strain evidence="3">A3/5</strain>
    </source>
</reference>